<comment type="caution">
    <text evidence="2">The sequence shown here is derived from an EMBL/GenBank/DDBJ whole genome shotgun (WGS) entry which is preliminary data.</text>
</comment>
<evidence type="ECO:0000313" key="3">
    <source>
        <dbReference type="Proteomes" id="UP000077202"/>
    </source>
</evidence>
<protein>
    <submittedName>
        <fullName evidence="2">Uncharacterized protein</fullName>
    </submittedName>
</protein>
<proteinExistence type="predicted"/>
<sequence length="117" mass="12831">MRGRREGESSAVGRIGVGRRDTESTDRRCVVVHILEQLEGGAPDGPRGSGNWGIFQLPEPRIGSCCFVRAIRAFVSVEGRVARFLLVNRRHLRDVVSSAKGSLCDKEQFEAFLATCG</sequence>
<gene>
    <name evidence="2" type="ORF">AXG93_1988s1140</name>
</gene>
<dbReference type="EMBL" id="LVLJ01002473">
    <property type="protein sequence ID" value="OAE24810.1"/>
    <property type="molecule type" value="Genomic_DNA"/>
</dbReference>
<accession>A0A176VVH8</accession>
<organism evidence="2 3">
    <name type="scientific">Marchantia polymorpha subsp. ruderalis</name>
    <dbReference type="NCBI Taxonomy" id="1480154"/>
    <lineage>
        <taxon>Eukaryota</taxon>
        <taxon>Viridiplantae</taxon>
        <taxon>Streptophyta</taxon>
        <taxon>Embryophyta</taxon>
        <taxon>Marchantiophyta</taxon>
        <taxon>Marchantiopsida</taxon>
        <taxon>Marchantiidae</taxon>
        <taxon>Marchantiales</taxon>
        <taxon>Marchantiaceae</taxon>
        <taxon>Marchantia</taxon>
    </lineage>
</organism>
<feature type="region of interest" description="Disordered" evidence="1">
    <location>
        <begin position="1"/>
        <end position="24"/>
    </location>
</feature>
<dbReference type="AlphaFoldDB" id="A0A176VVH8"/>
<evidence type="ECO:0000313" key="2">
    <source>
        <dbReference type="EMBL" id="OAE24810.1"/>
    </source>
</evidence>
<reference evidence="2" key="1">
    <citation type="submission" date="2016-03" db="EMBL/GenBank/DDBJ databases">
        <title>Mechanisms controlling the formation of the plant cell surface in tip-growing cells are functionally conserved among land plants.</title>
        <authorList>
            <person name="Honkanen S."/>
            <person name="Jones V.A."/>
            <person name="Morieri G."/>
            <person name="Champion C."/>
            <person name="Hetherington A.J."/>
            <person name="Kelly S."/>
            <person name="Saint-Marcoux D."/>
            <person name="Proust H."/>
            <person name="Prescott H."/>
            <person name="Dolan L."/>
        </authorList>
    </citation>
    <scope>NUCLEOTIDE SEQUENCE [LARGE SCALE GENOMIC DNA]</scope>
    <source>
        <tissue evidence="2">Whole gametophyte</tissue>
    </source>
</reference>
<evidence type="ECO:0000256" key="1">
    <source>
        <dbReference type="SAM" id="MobiDB-lite"/>
    </source>
</evidence>
<keyword evidence="3" id="KW-1185">Reference proteome</keyword>
<name>A0A176VVH8_MARPO</name>
<dbReference type="Proteomes" id="UP000077202">
    <property type="component" value="Unassembled WGS sequence"/>
</dbReference>